<evidence type="ECO:0008006" key="3">
    <source>
        <dbReference type="Google" id="ProtNLM"/>
    </source>
</evidence>
<accession>A0ABN7BEB5</accession>
<protein>
    <recommendedName>
        <fullName evidence="3">HMA domain-containing protein</fullName>
    </recommendedName>
</protein>
<dbReference type="Proteomes" id="UP001307889">
    <property type="component" value="Chromosome 14"/>
</dbReference>
<keyword evidence="2" id="KW-1185">Reference proteome</keyword>
<gene>
    <name evidence="1" type="ORF">NTJ_15533</name>
</gene>
<name>A0ABN7BEB5_9HEMI</name>
<dbReference type="EMBL" id="AP028922">
    <property type="protein sequence ID" value="BET02715.1"/>
    <property type="molecule type" value="Genomic_DNA"/>
</dbReference>
<evidence type="ECO:0000313" key="1">
    <source>
        <dbReference type="EMBL" id="BET02715.1"/>
    </source>
</evidence>
<proteinExistence type="predicted"/>
<sequence>MAGSKQEIVPMHEVVLTYELTNPKNLDRVDRVLTTYKKKGSIETYDINETEKKISLKTTMADSDVCKILKTCTKKVDVVPQAAAAEAEVASNTTETSATSP</sequence>
<evidence type="ECO:0000313" key="2">
    <source>
        <dbReference type="Proteomes" id="UP001307889"/>
    </source>
</evidence>
<reference evidence="1 2" key="1">
    <citation type="submission" date="2023-09" db="EMBL/GenBank/DDBJ databases">
        <title>Nesidiocoris tenuis whole genome shotgun sequence.</title>
        <authorList>
            <person name="Shibata T."/>
            <person name="Shimoda M."/>
            <person name="Kobayashi T."/>
            <person name="Uehara T."/>
        </authorList>
    </citation>
    <scope>NUCLEOTIDE SEQUENCE [LARGE SCALE GENOMIC DNA]</scope>
    <source>
        <strain evidence="1 2">Japan</strain>
    </source>
</reference>
<organism evidence="1 2">
    <name type="scientific">Nesidiocoris tenuis</name>
    <dbReference type="NCBI Taxonomy" id="355587"/>
    <lineage>
        <taxon>Eukaryota</taxon>
        <taxon>Metazoa</taxon>
        <taxon>Ecdysozoa</taxon>
        <taxon>Arthropoda</taxon>
        <taxon>Hexapoda</taxon>
        <taxon>Insecta</taxon>
        <taxon>Pterygota</taxon>
        <taxon>Neoptera</taxon>
        <taxon>Paraneoptera</taxon>
        <taxon>Hemiptera</taxon>
        <taxon>Heteroptera</taxon>
        <taxon>Panheteroptera</taxon>
        <taxon>Cimicomorpha</taxon>
        <taxon>Miridae</taxon>
        <taxon>Dicyphina</taxon>
        <taxon>Nesidiocoris</taxon>
    </lineage>
</organism>